<accession>A0ABM9LEN4</accession>
<dbReference type="Proteomes" id="UP001190465">
    <property type="component" value="Chromosome"/>
</dbReference>
<feature type="compositionally biased region" description="Low complexity" evidence="1">
    <location>
        <begin position="56"/>
        <end position="67"/>
    </location>
</feature>
<reference evidence="3 4" key="1">
    <citation type="submission" date="2023-08" db="EMBL/GenBank/DDBJ databases">
        <authorList>
            <person name="Folkvardsen B D."/>
            <person name="Norman A."/>
        </authorList>
    </citation>
    <scope>NUCLEOTIDE SEQUENCE [LARGE SCALE GENOMIC DNA]</scope>
    <source>
        <strain evidence="3 4">Mu0053</strain>
    </source>
</reference>
<protein>
    <submittedName>
        <fullName evidence="3">Lipoprotein LpqV</fullName>
    </submittedName>
</protein>
<keyword evidence="3" id="KW-0449">Lipoprotein</keyword>
<evidence type="ECO:0000313" key="4">
    <source>
        <dbReference type="Proteomes" id="UP001190465"/>
    </source>
</evidence>
<keyword evidence="4" id="KW-1185">Reference proteome</keyword>
<feature type="chain" id="PRO_5046727616" evidence="2">
    <location>
        <begin position="34"/>
        <end position="151"/>
    </location>
</feature>
<dbReference type="Pfam" id="PF17301">
    <property type="entry name" value="LpqV"/>
    <property type="match status" value="1"/>
</dbReference>
<gene>
    <name evidence="3" type="ORF">MU0053_000986</name>
</gene>
<dbReference type="RefSeq" id="WP_308481268.1">
    <property type="nucleotide sequence ID" value="NZ_OY726397.1"/>
</dbReference>
<keyword evidence="2" id="KW-0732">Signal</keyword>
<evidence type="ECO:0000256" key="2">
    <source>
        <dbReference type="SAM" id="SignalP"/>
    </source>
</evidence>
<evidence type="ECO:0000256" key="1">
    <source>
        <dbReference type="SAM" id="MobiDB-lite"/>
    </source>
</evidence>
<evidence type="ECO:0000313" key="3">
    <source>
        <dbReference type="EMBL" id="CAJ1497748.1"/>
    </source>
</evidence>
<organism evidence="3 4">
    <name type="scientific">[Mycobacterium] burgundiense</name>
    <dbReference type="NCBI Taxonomy" id="3064286"/>
    <lineage>
        <taxon>Bacteria</taxon>
        <taxon>Bacillati</taxon>
        <taxon>Actinomycetota</taxon>
        <taxon>Actinomycetes</taxon>
        <taxon>Mycobacteriales</taxon>
        <taxon>Mycobacteriaceae</taxon>
        <taxon>Mycolicibacterium</taxon>
    </lineage>
</organism>
<dbReference type="EMBL" id="OY726397">
    <property type="protein sequence ID" value="CAJ1497748.1"/>
    <property type="molecule type" value="Genomic_DNA"/>
</dbReference>
<feature type="signal peptide" evidence="2">
    <location>
        <begin position="1"/>
        <end position="33"/>
    </location>
</feature>
<feature type="compositionally biased region" description="Low complexity" evidence="1">
    <location>
        <begin position="35"/>
        <end position="48"/>
    </location>
</feature>
<feature type="region of interest" description="Disordered" evidence="1">
    <location>
        <begin position="27"/>
        <end position="67"/>
    </location>
</feature>
<sequence length="151" mass="15209">MRRYPNVNPWGGAVLALVAATLGAGCSSGQDEAAESAAPAPSTSTSEMPAPPAEPVPAGAVGVSPGGITTRVDVPSVATESQYGQACLAAKRWIDAQGGDPKVQVEPYLKVLQEPGFSDPGNFHTPWSELTPAQQAGVILAVNAAADGQCG</sequence>
<proteinExistence type="predicted"/>
<dbReference type="InterPro" id="IPR020377">
    <property type="entry name" value="Uncharacterised_LpqV"/>
</dbReference>
<name>A0ABM9LEN4_9MYCO</name>
<dbReference type="PROSITE" id="PS51257">
    <property type="entry name" value="PROKAR_LIPOPROTEIN"/>
    <property type="match status" value="1"/>
</dbReference>